<keyword evidence="3 6" id="KW-0812">Transmembrane</keyword>
<keyword evidence="5 6" id="KW-0472">Membrane</keyword>
<name>A0A9D3SZ84_MEGAT</name>
<dbReference type="PANTHER" id="PTHR21324">
    <property type="entry name" value="FASTING-INDUCIBLE INTEGRAL MEMBRANE PROTEIN TM6P1-RELATED"/>
    <property type="match status" value="1"/>
</dbReference>
<feature type="transmembrane region" description="Helical" evidence="6">
    <location>
        <begin position="53"/>
        <end position="73"/>
    </location>
</feature>
<dbReference type="GO" id="GO:0005764">
    <property type="term" value="C:lysosome"/>
    <property type="evidence" value="ECO:0007669"/>
    <property type="project" value="TreeGrafter"/>
</dbReference>
<dbReference type="GO" id="GO:0010506">
    <property type="term" value="P:regulation of autophagy"/>
    <property type="evidence" value="ECO:0007669"/>
    <property type="project" value="TreeGrafter"/>
</dbReference>
<protein>
    <recommendedName>
        <fullName evidence="7">CWH43-like N-terminal domain-containing protein</fullName>
    </recommendedName>
</protein>
<dbReference type="InterPro" id="IPR019402">
    <property type="entry name" value="CWH43_N"/>
</dbReference>
<organism evidence="8 9">
    <name type="scientific">Megalops atlanticus</name>
    <name type="common">Tarpon</name>
    <name type="synonym">Clupea gigantea</name>
    <dbReference type="NCBI Taxonomy" id="7932"/>
    <lineage>
        <taxon>Eukaryota</taxon>
        <taxon>Metazoa</taxon>
        <taxon>Chordata</taxon>
        <taxon>Craniata</taxon>
        <taxon>Vertebrata</taxon>
        <taxon>Euteleostomi</taxon>
        <taxon>Actinopterygii</taxon>
        <taxon>Neopterygii</taxon>
        <taxon>Teleostei</taxon>
        <taxon>Elopiformes</taxon>
        <taxon>Megalopidae</taxon>
        <taxon>Megalops</taxon>
    </lineage>
</organism>
<evidence type="ECO:0000256" key="6">
    <source>
        <dbReference type="SAM" id="Phobius"/>
    </source>
</evidence>
<evidence type="ECO:0000256" key="2">
    <source>
        <dbReference type="ARBA" id="ARBA00006565"/>
    </source>
</evidence>
<accession>A0A9D3SZ84</accession>
<reference evidence="8" key="1">
    <citation type="submission" date="2021-01" db="EMBL/GenBank/DDBJ databases">
        <authorList>
            <person name="Zahm M."/>
            <person name="Roques C."/>
            <person name="Cabau C."/>
            <person name="Klopp C."/>
            <person name="Donnadieu C."/>
            <person name="Jouanno E."/>
            <person name="Lampietro C."/>
            <person name="Louis A."/>
            <person name="Herpin A."/>
            <person name="Echchiki A."/>
            <person name="Berthelot C."/>
            <person name="Parey E."/>
            <person name="Roest-Crollius H."/>
            <person name="Braasch I."/>
            <person name="Postlethwait J."/>
            <person name="Bobe J."/>
            <person name="Montfort J."/>
            <person name="Bouchez O."/>
            <person name="Begum T."/>
            <person name="Mejri S."/>
            <person name="Adams A."/>
            <person name="Chen W.-J."/>
            <person name="Guiguen Y."/>
        </authorList>
    </citation>
    <scope>NUCLEOTIDE SEQUENCE</scope>
    <source>
        <strain evidence="8">YG-15Mar2019-1</strain>
        <tissue evidence="8">Brain</tissue>
    </source>
</reference>
<evidence type="ECO:0000256" key="1">
    <source>
        <dbReference type="ARBA" id="ARBA00004127"/>
    </source>
</evidence>
<dbReference type="PANTHER" id="PTHR21324:SF11">
    <property type="entry name" value="DNA DAMAGE-REGULATED AUTOPHAGY MODULATOR PROTEIN 1"/>
    <property type="match status" value="1"/>
</dbReference>
<feature type="transmembrane region" description="Helical" evidence="6">
    <location>
        <begin position="161"/>
        <end position="181"/>
    </location>
</feature>
<dbReference type="GO" id="GO:0012505">
    <property type="term" value="C:endomembrane system"/>
    <property type="evidence" value="ECO:0007669"/>
    <property type="project" value="UniProtKB-SubCell"/>
</dbReference>
<comment type="similarity">
    <text evidence="2">Belongs to the DRAM/TMEM150 family.</text>
</comment>
<feature type="domain" description="CWH43-like N-terminal" evidence="7">
    <location>
        <begin position="9"/>
        <end position="222"/>
    </location>
</feature>
<dbReference type="EMBL" id="JAFDVH010000025">
    <property type="protein sequence ID" value="KAG7454498.1"/>
    <property type="molecule type" value="Genomic_DNA"/>
</dbReference>
<evidence type="ECO:0000313" key="8">
    <source>
        <dbReference type="EMBL" id="KAG7454498.1"/>
    </source>
</evidence>
<proteinExistence type="inferred from homology"/>
<feature type="transmembrane region" description="Helical" evidence="6">
    <location>
        <begin position="193"/>
        <end position="218"/>
    </location>
</feature>
<feature type="transmembrane region" description="Helical" evidence="6">
    <location>
        <begin position="12"/>
        <end position="33"/>
    </location>
</feature>
<evidence type="ECO:0000259" key="7">
    <source>
        <dbReference type="Pfam" id="PF10277"/>
    </source>
</evidence>
<feature type="transmembrane region" description="Helical" evidence="6">
    <location>
        <begin position="94"/>
        <end position="117"/>
    </location>
</feature>
<sequence>MYWFSEGMCFLPTFLVIWSSSTFIISYIIALVRHDVDVIFPYISDTGADPPESGVFGVMTTVTAFTSMLTMYARYKFVQKLEEIQGFRSKLNKCALWIGLIACLGMCIVATFQVTLVTEVHDAGALVFFVCGVLYTLLQSVISYRMHPYGSSMALCHTRMVISIISVLASFPMIICAFFVPTKLHWDSHDKEFAFHLASAISEWIVTFCFVFFFFTYIREFKCFKLTLTADMLVN</sequence>
<dbReference type="Proteomes" id="UP001046870">
    <property type="component" value="Chromosome 25"/>
</dbReference>
<keyword evidence="4 6" id="KW-1133">Transmembrane helix</keyword>
<evidence type="ECO:0000313" key="9">
    <source>
        <dbReference type="Proteomes" id="UP001046870"/>
    </source>
</evidence>
<evidence type="ECO:0000256" key="3">
    <source>
        <dbReference type="ARBA" id="ARBA00022692"/>
    </source>
</evidence>
<dbReference type="OrthoDB" id="191706at2759"/>
<keyword evidence="9" id="KW-1185">Reference proteome</keyword>
<gene>
    <name evidence="8" type="ORF">MATL_G00260390</name>
</gene>
<evidence type="ECO:0000256" key="4">
    <source>
        <dbReference type="ARBA" id="ARBA00022989"/>
    </source>
</evidence>
<comment type="subcellular location">
    <subcellularLocation>
        <location evidence="1">Endomembrane system</location>
        <topology evidence="1">Multi-pass membrane protein</topology>
    </subcellularLocation>
</comment>
<feature type="transmembrane region" description="Helical" evidence="6">
    <location>
        <begin position="123"/>
        <end position="141"/>
    </location>
</feature>
<dbReference type="AlphaFoldDB" id="A0A9D3SZ84"/>
<dbReference type="InterPro" id="IPR050911">
    <property type="entry name" value="DRAM/TMEM150_Autophagy_Mod"/>
</dbReference>
<comment type="caution">
    <text evidence="8">The sequence shown here is derived from an EMBL/GenBank/DDBJ whole genome shotgun (WGS) entry which is preliminary data.</text>
</comment>
<dbReference type="Pfam" id="PF10277">
    <property type="entry name" value="Frag1"/>
    <property type="match status" value="1"/>
</dbReference>
<evidence type="ECO:0000256" key="5">
    <source>
        <dbReference type="ARBA" id="ARBA00023136"/>
    </source>
</evidence>